<comment type="caution">
    <text evidence="1">The sequence shown here is derived from an EMBL/GenBank/DDBJ whole genome shotgun (WGS) entry which is preliminary data.</text>
</comment>
<keyword evidence="2" id="KW-1185">Reference proteome</keyword>
<evidence type="ECO:0000313" key="1">
    <source>
        <dbReference type="EMBL" id="CZR33637.1"/>
    </source>
</evidence>
<dbReference type="VEuPathDB" id="FungiDB:FPRO_01652"/>
<dbReference type="EMBL" id="FJOF01000001">
    <property type="protein sequence ID" value="CZR33637.1"/>
    <property type="molecule type" value="Genomic_DNA"/>
</dbReference>
<proteinExistence type="predicted"/>
<dbReference type="AlphaFoldDB" id="A0A1L7UZX1"/>
<sequence>MYNTISPDVVTFALASPSTLMLALDEFPHFQGMDVLHDTGDRGNRRMRCCGLSGTTQTLSLFAFQCWGHKDGDYKTESFRFQRVYNYSSSFTACP</sequence>
<dbReference type="Proteomes" id="UP000183971">
    <property type="component" value="Unassembled WGS sequence"/>
</dbReference>
<dbReference type="RefSeq" id="XP_031074821.1">
    <property type="nucleotide sequence ID" value="XM_031229095.1"/>
</dbReference>
<gene>
    <name evidence="1" type="ORF">FPRO_01652</name>
</gene>
<protein>
    <submittedName>
        <fullName evidence="1">Uncharacterized protein</fullName>
    </submittedName>
</protein>
<evidence type="ECO:0000313" key="2">
    <source>
        <dbReference type="Proteomes" id="UP000183971"/>
    </source>
</evidence>
<dbReference type="GeneID" id="42046539"/>
<organism evidence="1 2">
    <name type="scientific">Fusarium proliferatum (strain ET1)</name>
    <name type="common">Orchid endophyte fungus</name>
    <dbReference type="NCBI Taxonomy" id="1227346"/>
    <lineage>
        <taxon>Eukaryota</taxon>
        <taxon>Fungi</taxon>
        <taxon>Dikarya</taxon>
        <taxon>Ascomycota</taxon>
        <taxon>Pezizomycotina</taxon>
        <taxon>Sordariomycetes</taxon>
        <taxon>Hypocreomycetidae</taxon>
        <taxon>Hypocreales</taxon>
        <taxon>Nectriaceae</taxon>
        <taxon>Fusarium</taxon>
        <taxon>Fusarium fujikuroi species complex</taxon>
    </lineage>
</organism>
<accession>A0A1L7UZX1</accession>
<reference evidence="2" key="1">
    <citation type="journal article" date="2016" name="Genome Biol. Evol.">
        <title>Comparative 'omics' of the Fusarium fujikuroi species complex highlights differences in genetic potential and metabolite synthesis.</title>
        <authorList>
            <person name="Niehaus E.-M."/>
            <person name="Muensterkoetter M."/>
            <person name="Proctor R.H."/>
            <person name="Brown D.W."/>
            <person name="Sharon A."/>
            <person name="Idan Y."/>
            <person name="Oren-Young L."/>
            <person name="Sieber C.M."/>
            <person name="Novak O."/>
            <person name="Pencik A."/>
            <person name="Tarkowska D."/>
            <person name="Hromadova K."/>
            <person name="Freeman S."/>
            <person name="Maymon M."/>
            <person name="Elazar M."/>
            <person name="Youssef S.A."/>
            <person name="El-Shabrawy E.S.M."/>
            <person name="Shalaby A.B.A."/>
            <person name="Houterman P."/>
            <person name="Brock N.L."/>
            <person name="Burkhardt I."/>
            <person name="Tsavkelova E.A."/>
            <person name="Dickschat J.S."/>
            <person name="Galuszka P."/>
            <person name="Gueldener U."/>
            <person name="Tudzynski B."/>
        </authorList>
    </citation>
    <scope>NUCLEOTIDE SEQUENCE [LARGE SCALE GENOMIC DNA]</scope>
    <source>
        <strain evidence="2">ET1</strain>
    </source>
</reference>
<name>A0A1L7UZX1_FUSPR</name>